<comment type="caution">
    <text evidence="1">The sequence shown here is derived from an EMBL/GenBank/DDBJ whole genome shotgun (WGS) entry which is preliminary data.</text>
</comment>
<accession>A0ACB9FKV2</accession>
<dbReference type="EMBL" id="CM042047">
    <property type="protein sequence ID" value="KAI3771727.1"/>
    <property type="molecule type" value="Genomic_DNA"/>
</dbReference>
<organism evidence="1 2">
    <name type="scientific">Arctium lappa</name>
    <name type="common">Greater burdock</name>
    <name type="synonym">Lappa major</name>
    <dbReference type="NCBI Taxonomy" id="4217"/>
    <lineage>
        <taxon>Eukaryota</taxon>
        <taxon>Viridiplantae</taxon>
        <taxon>Streptophyta</taxon>
        <taxon>Embryophyta</taxon>
        <taxon>Tracheophyta</taxon>
        <taxon>Spermatophyta</taxon>
        <taxon>Magnoliopsida</taxon>
        <taxon>eudicotyledons</taxon>
        <taxon>Gunneridae</taxon>
        <taxon>Pentapetalae</taxon>
        <taxon>asterids</taxon>
        <taxon>campanulids</taxon>
        <taxon>Asterales</taxon>
        <taxon>Asteraceae</taxon>
        <taxon>Carduoideae</taxon>
        <taxon>Cardueae</taxon>
        <taxon>Arctiinae</taxon>
        <taxon>Arctium</taxon>
    </lineage>
</organism>
<keyword evidence="2" id="KW-1185">Reference proteome</keyword>
<evidence type="ECO:0000313" key="1">
    <source>
        <dbReference type="EMBL" id="KAI3771727.1"/>
    </source>
</evidence>
<sequence length="86" mass="9570">MASSPSHCRRRTAPKPHISSKNDNIEFGLRSESNDARIVVVSNNQTSSKMMSLDRTLRARGVTMGCQCKGRDRTMDFKVKLAGEVD</sequence>
<gene>
    <name evidence="1" type="ORF">L6452_02894</name>
</gene>
<name>A0ACB9FKV2_ARCLA</name>
<evidence type="ECO:0000313" key="2">
    <source>
        <dbReference type="Proteomes" id="UP001055879"/>
    </source>
</evidence>
<dbReference type="Proteomes" id="UP001055879">
    <property type="component" value="Linkage Group LG01"/>
</dbReference>
<reference evidence="2" key="1">
    <citation type="journal article" date="2022" name="Mol. Ecol. Resour.">
        <title>The genomes of chicory, endive, great burdock and yacon provide insights into Asteraceae palaeo-polyploidization history and plant inulin production.</title>
        <authorList>
            <person name="Fan W."/>
            <person name="Wang S."/>
            <person name="Wang H."/>
            <person name="Wang A."/>
            <person name="Jiang F."/>
            <person name="Liu H."/>
            <person name="Zhao H."/>
            <person name="Xu D."/>
            <person name="Zhang Y."/>
        </authorList>
    </citation>
    <scope>NUCLEOTIDE SEQUENCE [LARGE SCALE GENOMIC DNA]</scope>
    <source>
        <strain evidence="2">cv. Niubang</strain>
    </source>
</reference>
<protein>
    <submittedName>
        <fullName evidence="1">Uncharacterized protein</fullName>
    </submittedName>
</protein>
<reference evidence="1 2" key="2">
    <citation type="journal article" date="2022" name="Mol. Ecol. Resour.">
        <title>The genomes of chicory, endive, great burdock and yacon provide insights into Asteraceae paleo-polyploidization history and plant inulin production.</title>
        <authorList>
            <person name="Fan W."/>
            <person name="Wang S."/>
            <person name="Wang H."/>
            <person name="Wang A."/>
            <person name="Jiang F."/>
            <person name="Liu H."/>
            <person name="Zhao H."/>
            <person name="Xu D."/>
            <person name="Zhang Y."/>
        </authorList>
    </citation>
    <scope>NUCLEOTIDE SEQUENCE [LARGE SCALE GENOMIC DNA]</scope>
    <source>
        <strain evidence="2">cv. Niubang</strain>
    </source>
</reference>
<proteinExistence type="predicted"/>